<keyword evidence="5" id="KW-1185">Reference proteome</keyword>
<proteinExistence type="predicted"/>
<protein>
    <submittedName>
        <fullName evidence="2">Helix-turn-helix domain-containing protein</fullName>
    </submittedName>
    <submittedName>
        <fullName evidence="3">XRE family transcriptional regulator</fullName>
    </submittedName>
</protein>
<evidence type="ECO:0000313" key="3">
    <source>
        <dbReference type="EMBL" id="QAV21769.1"/>
    </source>
</evidence>
<dbReference type="GO" id="GO:0003677">
    <property type="term" value="F:DNA binding"/>
    <property type="evidence" value="ECO:0007669"/>
    <property type="project" value="InterPro"/>
</dbReference>
<evidence type="ECO:0000313" key="2">
    <source>
        <dbReference type="EMBL" id="MCY9599727.1"/>
    </source>
</evidence>
<dbReference type="GeneID" id="95377375"/>
<evidence type="ECO:0000313" key="4">
    <source>
        <dbReference type="Proteomes" id="UP000288943"/>
    </source>
</evidence>
<name>A0A410X578_9BACL</name>
<dbReference type="InterPro" id="IPR001387">
    <property type="entry name" value="Cro/C1-type_HTH"/>
</dbReference>
<reference evidence="2 5" key="2">
    <citation type="submission" date="2022-05" db="EMBL/GenBank/DDBJ databases">
        <title>Genome Sequencing of Bee-Associated Microbes.</title>
        <authorList>
            <person name="Dunlap C."/>
        </authorList>
    </citation>
    <scope>NUCLEOTIDE SEQUENCE [LARGE SCALE GENOMIC DNA]</scope>
    <source>
        <strain evidence="2 5">NRRL B-23120</strain>
    </source>
</reference>
<dbReference type="EMBL" id="JAMDMJ010000054">
    <property type="protein sequence ID" value="MCY9599727.1"/>
    <property type="molecule type" value="Genomic_DNA"/>
</dbReference>
<dbReference type="RefSeq" id="WP_084706664.1">
    <property type="nucleotide sequence ID" value="NZ_CP026520.1"/>
</dbReference>
<dbReference type="CDD" id="cd00093">
    <property type="entry name" value="HTH_XRE"/>
    <property type="match status" value="1"/>
</dbReference>
<gene>
    <name evidence="2" type="ORF">M5X16_28680</name>
    <name evidence="3" type="ORF">PC41400_21515</name>
</gene>
<organism evidence="3 4">
    <name type="scientific">Paenibacillus chitinolyticus</name>
    <dbReference type="NCBI Taxonomy" id="79263"/>
    <lineage>
        <taxon>Bacteria</taxon>
        <taxon>Bacillati</taxon>
        <taxon>Bacillota</taxon>
        <taxon>Bacilli</taxon>
        <taxon>Bacillales</taxon>
        <taxon>Paenibacillaceae</taxon>
        <taxon>Paenibacillus</taxon>
    </lineage>
</organism>
<dbReference type="KEGG" id="pchi:PC41400_21515"/>
<dbReference type="OrthoDB" id="2472497at2"/>
<dbReference type="EMBL" id="CP026520">
    <property type="protein sequence ID" value="QAV21769.1"/>
    <property type="molecule type" value="Genomic_DNA"/>
</dbReference>
<reference evidence="3 4" key="1">
    <citation type="submission" date="2018-01" db="EMBL/GenBank/DDBJ databases">
        <title>The whole genome sequencing and assembly of Paenibacillus chitinolyticus KCCM 41400 strain.</title>
        <authorList>
            <person name="Kim J.-Y."/>
            <person name="Park M.-K."/>
            <person name="Lee Y.-J."/>
            <person name="Yi H."/>
            <person name="Bahn Y.-S."/>
            <person name="Kim J.F."/>
            <person name="Lee D.-W."/>
        </authorList>
    </citation>
    <scope>NUCLEOTIDE SEQUENCE [LARGE SCALE GENOMIC DNA]</scope>
    <source>
        <strain evidence="3 4">KCCM 41400</strain>
    </source>
</reference>
<feature type="domain" description="HTH cro/C1-type" evidence="1">
    <location>
        <begin position="1"/>
        <end position="46"/>
    </location>
</feature>
<dbReference type="SUPFAM" id="SSF47413">
    <property type="entry name" value="lambda repressor-like DNA-binding domains"/>
    <property type="match status" value="1"/>
</dbReference>
<accession>A0A410X578</accession>
<dbReference type="PROSITE" id="PS50943">
    <property type="entry name" value="HTH_CROC1"/>
    <property type="match status" value="1"/>
</dbReference>
<dbReference type="Proteomes" id="UP000288943">
    <property type="component" value="Chromosome"/>
</dbReference>
<dbReference type="Pfam" id="PF01381">
    <property type="entry name" value="HTH_3"/>
    <property type="match status" value="1"/>
</dbReference>
<dbReference type="AlphaFoldDB" id="A0A410X578"/>
<dbReference type="Gene3D" id="1.10.260.40">
    <property type="entry name" value="lambda repressor-like DNA-binding domains"/>
    <property type="match status" value="1"/>
</dbReference>
<evidence type="ECO:0000259" key="1">
    <source>
        <dbReference type="PROSITE" id="PS50943"/>
    </source>
</evidence>
<evidence type="ECO:0000313" key="5">
    <source>
        <dbReference type="Proteomes" id="UP001527202"/>
    </source>
</evidence>
<sequence>MTQAQLAQRLNLSDSFVSKVVRGEKRLSLIKSREAAIILNCYMDDLYEWIDIEEGKR</sequence>
<dbReference type="Proteomes" id="UP001527202">
    <property type="component" value="Unassembled WGS sequence"/>
</dbReference>
<dbReference type="InterPro" id="IPR010982">
    <property type="entry name" value="Lambda_DNA-bd_dom_sf"/>
</dbReference>